<dbReference type="EMBL" id="RKQN01000001">
    <property type="protein sequence ID" value="RPE81448.1"/>
    <property type="molecule type" value="Genomic_DNA"/>
</dbReference>
<dbReference type="InterPro" id="IPR036873">
    <property type="entry name" value="Rhodanese-like_dom_sf"/>
</dbReference>
<dbReference type="Pfam" id="PF00581">
    <property type="entry name" value="Rhodanese"/>
    <property type="match status" value="1"/>
</dbReference>
<dbReference type="InterPro" id="IPR001763">
    <property type="entry name" value="Rhodanese-like_dom"/>
</dbReference>
<keyword evidence="9" id="KW-1185">Reference proteome</keyword>
<dbReference type="InterPro" id="IPR051311">
    <property type="entry name" value="DedA_domain"/>
</dbReference>
<dbReference type="Pfam" id="PF09335">
    <property type="entry name" value="VTT_dom"/>
    <property type="match status" value="1"/>
</dbReference>
<organism evidence="8 9">
    <name type="scientific">Vulcaniibacterium tengchongense</name>
    <dbReference type="NCBI Taxonomy" id="1273429"/>
    <lineage>
        <taxon>Bacteria</taxon>
        <taxon>Pseudomonadati</taxon>
        <taxon>Pseudomonadota</taxon>
        <taxon>Gammaproteobacteria</taxon>
        <taxon>Lysobacterales</taxon>
        <taxon>Lysobacteraceae</taxon>
        <taxon>Vulcaniibacterium</taxon>
    </lineage>
</organism>
<evidence type="ECO:0000256" key="6">
    <source>
        <dbReference type="SAM" id="Phobius"/>
    </source>
</evidence>
<feature type="transmembrane region" description="Helical" evidence="6">
    <location>
        <begin position="136"/>
        <end position="157"/>
    </location>
</feature>
<dbReference type="OrthoDB" id="21108at2"/>
<comment type="caution">
    <text evidence="8">The sequence shown here is derived from an EMBL/GenBank/DDBJ whole genome shotgun (WGS) entry which is preliminary data.</text>
</comment>
<gene>
    <name evidence="8" type="ORF">EDC50_0638</name>
</gene>
<evidence type="ECO:0000256" key="3">
    <source>
        <dbReference type="ARBA" id="ARBA00022692"/>
    </source>
</evidence>
<evidence type="ECO:0000313" key="8">
    <source>
        <dbReference type="EMBL" id="RPE81448.1"/>
    </source>
</evidence>
<evidence type="ECO:0000313" key="9">
    <source>
        <dbReference type="Proteomes" id="UP000269708"/>
    </source>
</evidence>
<comment type="subcellular location">
    <subcellularLocation>
        <location evidence="1">Cell membrane</location>
        <topology evidence="1">Multi-pass membrane protein</topology>
    </subcellularLocation>
</comment>
<dbReference type="PANTHER" id="PTHR42709">
    <property type="entry name" value="ALKALINE PHOSPHATASE LIKE PROTEIN"/>
    <property type="match status" value="1"/>
</dbReference>
<dbReference type="InterPro" id="IPR032816">
    <property type="entry name" value="VTT_dom"/>
</dbReference>
<dbReference type="AlphaFoldDB" id="A0A3N4VFI7"/>
<feature type="transmembrane region" description="Helical" evidence="6">
    <location>
        <begin position="172"/>
        <end position="192"/>
    </location>
</feature>
<dbReference type="PANTHER" id="PTHR42709:SF6">
    <property type="entry name" value="UNDECAPRENYL PHOSPHATE TRANSPORTER A"/>
    <property type="match status" value="1"/>
</dbReference>
<name>A0A3N4VFI7_9GAMM</name>
<keyword evidence="2" id="KW-1003">Cell membrane</keyword>
<keyword evidence="3 6" id="KW-0812">Transmembrane</keyword>
<evidence type="ECO:0000256" key="1">
    <source>
        <dbReference type="ARBA" id="ARBA00004651"/>
    </source>
</evidence>
<feature type="transmembrane region" description="Helical" evidence="6">
    <location>
        <begin position="106"/>
        <end position="124"/>
    </location>
</feature>
<dbReference type="GO" id="GO:0005886">
    <property type="term" value="C:plasma membrane"/>
    <property type="evidence" value="ECO:0007669"/>
    <property type="project" value="UniProtKB-SubCell"/>
</dbReference>
<dbReference type="SMART" id="SM00450">
    <property type="entry name" value="RHOD"/>
    <property type="match status" value="1"/>
</dbReference>
<dbReference type="PROSITE" id="PS50206">
    <property type="entry name" value="RHODANESE_3"/>
    <property type="match status" value="1"/>
</dbReference>
<feature type="transmembrane region" description="Helical" evidence="6">
    <location>
        <begin position="50"/>
        <end position="69"/>
    </location>
</feature>
<proteinExistence type="predicted"/>
<evidence type="ECO:0000256" key="2">
    <source>
        <dbReference type="ARBA" id="ARBA00022475"/>
    </source>
</evidence>
<reference evidence="8 9" key="1">
    <citation type="submission" date="2018-11" db="EMBL/GenBank/DDBJ databases">
        <title>Genomic Encyclopedia of Type Strains, Phase IV (KMG-IV): sequencing the most valuable type-strain genomes for metagenomic binning, comparative biology and taxonomic classification.</title>
        <authorList>
            <person name="Goeker M."/>
        </authorList>
    </citation>
    <scope>NUCLEOTIDE SEQUENCE [LARGE SCALE GENOMIC DNA]</scope>
    <source>
        <strain evidence="8 9">DSM 25623</strain>
    </source>
</reference>
<protein>
    <submittedName>
        <fullName evidence="8">Membrane protein DedA with SNARE-associated domain</fullName>
    </submittedName>
</protein>
<dbReference type="SUPFAM" id="SSF52821">
    <property type="entry name" value="Rhodanese/Cell cycle control phosphatase"/>
    <property type="match status" value="1"/>
</dbReference>
<evidence type="ECO:0000259" key="7">
    <source>
        <dbReference type="PROSITE" id="PS50206"/>
    </source>
</evidence>
<accession>A0A3N4VFI7</accession>
<evidence type="ECO:0000256" key="4">
    <source>
        <dbReference type="ARBA" id="ARBA00022989"/>
    </source>
</evidence>
<sequence>MDLLLHVLAAYGLPVVFVAVLLDQGGLPVPAYPPIVVAAALAVDQGQSPWPIALVAALAAVSADWLWFLGGRRFGTRLLRLMCRLSLSPDSCVLTTRGIYARWGAPSLVVAKFVPGFAAVATVLAGESGTRPGRFLLYDTLGALLWAGVAVALGAVFHEAVNEVLSTLEELGRYGLLALLAAVVAFVVAKAWRRRAFLRELRMARITPAELHGLIERGAAPAILDVRAPSQRARTGWIPGAIFVATIEDAALAPREEVVVYCDCPNEASAAVLARELARRGFKRVRPLAGGFEAWRGEGRAVATQ</sequence>
<evidence type="ECO:0000256" key="5">
    <source>
        <dbReference type="ARBA" id="ARBA00023136"/>
    </source>
</evidence>
<feature type="domain" description="Rhodanese" evidence="7">
    <location>
        <begin position="217"/>
        <end position="304"/>
    </location>
</feature>
<dbReference type="Gene3D" id="3.40.250.10">
    <property type="entry name" value="Rhodanese-like domain"/>
    <property type="match status" value="1"/>
</dbReference>
<keyword evidence="4 6" id="KW-1133">Transmembrane helix</keyword>
<dbReference type="RefSeq" id="WP_123769005.1">
    <property type="nucleotide sequence ID" value="NZ_RKQN01000001.1"/>
</dbReference>
<dbReference type="Proteomes" id="UP000269708">
    <property type="component" value="Unassembled WGS sequence"/>
</dbReference>
<keyword evidence="5 6" id="KW-0472">Membrane</keyword>